<evidence type="ECO:0000256" key="3">
    <source>
        <dbReference type="ARBA" id="ARBA00012438"/>
    </source>
</evidence>
<feature type="coiled-coil region" evidence="11">
    <location>
        <begin position="370"/>
        <end position="404"/>
    </location>
</feature>
<name>A0ABS7C694_9BACL</name>
<evidence type="ECO:0000256" key="2">
    <source>
        <dbReference type="ARBA" id="ARBA00004651"/>
    </source>
</evidence>
<dbReference type="EMBL" id="JAHZIK010000525">
    <property type="protein sequence ID" value="MBW7456226.1"/>
    <property type="molecule type" value="Genomic_DNA"/>
</dbReference>
<dbReference type="Pfam" id="PF02743">
    <property type="entry name" value="dCache_1"/>
    <property type="match status" value="1"/>
</dbReference>
<dbReference type="PROSITE" id="PS50885">
    <property type="entry name" value="HAMP"/>
    <property type="match status" value="1"/>
</dbReference>
<dbReference type="CDD" id="cd06225">
    <property type="entry name" value="HAMP"/>
    <property type="match status" value="1"/>
</dbReference>
<evidence type="ECO:0000256" key="9">
    <source>
        <dbReference type="ARBA" id="ARBA00022989"/>
    </source>
</evidence>
<evidence type="ECO:0000256" key="10">
    <source>
        <dbReference type="ARBA" id="ARBA00023136"/>
    </source>
</evidence>
<keyword evidence="9 12" id="KW-1133">Transmembrane helix</keyword>
<evidence type="ECO:0000256" key="1">
    <source>
        <dbReference type="ARBA" id="ARBA00000085"/>
    </source>
</evidence>
<keyword evidence="5" id="KW-0597">Phosphoprotein</keyword>
<dbReference type="Proteomes" id="UP001519887">
    <property type="component" value="Unassembled WGS sequence"/>
</dbReference>
<dbReference type="Gene3D" id="3.30.450.20">
    <property type="entry name" value="PAS domain"/>
    <property type="match status" value="1"/>
</dbReference>
<feature type="domain" description="HAMP" evidence="13">
    <location>
        <begin position="330"/>
        <end position="382"/>
    </location>
</feature>
<evidence type="ECO:0000256" key="7">
    <source>
        <dbReference type="ARBA" id="ARBA00022692"/>
    </source>
</evidence>
<feature type="transmembrane region" description="Helical" evidence="12">
    <location>
        <begin position="311"/>
        <end position="333"/>
    </location>
</feature>
<keyword evidence="8" id="KW-0418">Kinase</keyword>
<evidence type="ECO:0000256" key="4">
    <source>
        <dbReference type="ARBA" id="ARBA00022475"/>
    </source>
</evidence>
<comment type="subcellular location">
    <subcellularLocation>
        <location evidence="2">Cell membrane</location>
        <topology evidence="2">Multi-pass membrane protein</topology>
    </subcellularLocation>
</comment>
<feature type="transmembrane region" description="Helical" evidence="12">
    <location>
        <begin position="21"/>
        <end position="39"/>
    </location>
</feature>
<gene>
    <name evidence="14" type="ORF">K0U00_19525</name>
</gene>
<evidence type="ECO:0000256" key="12">
    <source>
        <dbReference type="SAM" id="Phobius"/>
    </source>
</evidence>
<keyword evidence="15" id="KW-1185">Reference proteome</keyword>
<sequence>MMRLWSLLAMPFRGLLIRNKIIAVYIPLIIVPLFALGYFTSHLFTGSLIDKTKQNVRDESALILIRIDSMIHNSESSANIMMEDFNHIYENYSAAATPFEENQLRIQIQSQFGVDLLNFPDIDSAAFIDTHGRLYTSYFPSREKDKEVFTSGLLDKIDDLPGYGTNNWFPMQLRDYLVTDPDVPVLSIGKQIIDLKYGRSIGILIVNIKESAISNVYADMGESANERYMIIDTQGTVISSSDKSELLKPMQDERLRKLVLSRDSFSETLRTQTGKNLVTTTDYGKMGWKLINIVPQKAITADIRKNSRMTVLIGAVCLVFALLGAGILSRMIVQPLQKLAKAMRRVREAELNVSARIDTADEIGLLASVFNSMIARMKELLQRVEEEQRRKKEYELALIHAQIKPHFLYNTLDLIYLLNDLGRSREARDTTKSLA</sequence>
<dbReference type="InterPro" id="IPR010559">
    <property type="entry name" value="Sig_transdc_His_kin_internal"/>
</dbReference>
<evidence type="ECO:0000313" key="14">
    <source>
        <dbReference type="EMBL" id="MBW7456226.1"/>
    </source>
</evidence>
<proteinExistence type="predicted"/>
<accession>A0ABS7C694</accession>
<evidence type="ECO:0000256" key="11">
    <source>
        <dbReference type="SAM" id="Coils"/>
    </source>
</evidence>
<dbReference type="PANTHER" id="PTHR45528">
    <property type="entry name" value="SENSOR HISTIDINE KINASE CPXA"/>
    <property type="match status" value="1"/>
</dbReference>
<keyword evidence="6" id="KW-0808">Transferase</keyword>
<reference evidence="14 15" key="1">
    <citation type="submission" date="2021-07" db="EMBL/GenBank/DDBJ databases">
        <title>Paenibacillus radiodurans sp. nov., isolated from the southeastern edge of Tengger Desert.</title>
        <authorList>
            <person name="Zhang G."/>
        </authorList>
    </citation>
    <scope>NUCLEOTIDE SEQUENCE [LARGE SCALE GENOMIC DNA]</scope>
    <source>
        <strain evidence="14 15">CCM 7311</strain>
    </source>
</reference>
<evidence type="ECO:0000256" key="6">
    <source>
        <dbReference type="ARBA" id="ARBA00022679"/>
    </source>
</evidence>
<keyword evidence="4" id="KW-1003">Cell membrane</keyword>
<dbReference type="InterPro" id="IPR033479">
    <property type="entry name" value="dCache_1"/>
</dbReference>
<evidence type="ECO:0000256" key="8">
    <source>
        <dbReference type="ARBA" id="ARBA00022777"/>
    </source>
</evidence>
<dbReference type="EC" id="2.7.13.3" evidence="3"/>
<evidence type="ECO:0000256" key="5">
    <source>
        <dbReference type="ARBA" id="ARBA00022553"/>
    </source>
</evidence>
<organism evidence="14 15">
    <name type="scientific">Paenibacillus sepulcri</name>
    <dbReference type="NCBI Taxonomy" id="359917"/>
    <lineage>
        <taxon>Bacteria</taxon>
        <taxon>Bacillati</taxon>
        <taxon>Bacillota</taxon>
        <taxon>Bacilli</taxon>
        <taxon>Bacillales</taxon>
        <taxon>Paenibacillaceae</taxon>
        <taxon>Paenibacillus</taxon>
    </lineage>
</organism>
<keyword evidence="7 12" id="KW-0812">Transmembrane</keyword>
<protein>
    <recommendedName>
        <fullName evidence="3">histidine kinase</fullName>
        <ecNumber evidence="3">2.7.13.3</ecNumber>
    </recommendedName>
</protein>
<keyword evidence="10 12" id="KW-0472">Membrane</keyword>
<evidence type="ECO:0000313" key="15">
    <source>
        <dbReference type="Proteomes" id="UP001519887"/>
    </source>
</evidence>
<dbReference type="Gene3D" id="1.10.8.500">
    <property type="entry name" value="HAMP domain in histidine kinase"/>
    <property type="match status" value="1"/>
</dbReference>
<dbReference type="SMART" id="SM00304">
    <property type="entry name" value="HAMP"/>
    <property type="match status" value="1"/>
</dbReference>
<dbReference type="SUPFAM" id="SSF158472">
    <property type="entry name" value="HAMP domain-like"/>
    <property type="match status" value="1"/>
</dbReference>
<dbReference type="Pfam" id="PF00672">
    <property type="entry name" value="HAMP"/>
    <property type="match status" value="1"/>
</dbReference>
<evidence type="ECO:0000259" key="13">
    <source>
        <dbReference type="PROSITE" id="PS50885"/>
    </source>
</evidence>
<keyword evidence="11" id="KW-0175">Coiled coil</keyword>
<dbReference type="InterPro" id="IPR050398">
    <property type="entry name" value="HssS/ArlS-like"/>
</dbReference>
<dbReference type="Pfam" id="PF06580">
    <property type="entry name" value="His_kinase"/>
    <property type="match status" value="1"/>
</dbReference>
<comment type="catalytic activity">
    <reaction evidence="1">
        <text>ATP + protein L-histidine = ADP + protein N-phospho-L-histidine.</text>
        <dbReference type="EC" id="2.7.13.3"/>
    </reaction>
</comment>
<dbReference type="PANTHER" id="PTHR45528:SF9">
    <property type="entry name" value="SENSOR HISTIDINE KINASE YBDK"/>
    <property type="match status" value="1"/>
</dbReference>
<feature type="non-terminal residue" evidence="14">
    <location>
        <position position="435"/>
    </location>
</feature>
<comment type="caution">
    <text evidence="14">The sequence shown here is derived from an EMBL/GenBank/DDBJ whole genome shotgun (WGS) entry which is preliminary data.</text>
</comment>
<dbReference type="InterPro" id="IPR003660">
    <property type="entry name" value="HAMP_dom"/>
</dbReference>